<evidence type="ECO:0000313" key="2">
    <source>
        <dbReference type="EMBL" id="GBE80124.1"/>
    </source>
</evidence>
<accession>A0A401GD63</accession>
<dbReference type="RefSeq" id="XP_027611037.1">
    <property type="nucleotide sequence ID" value="XM_027755236.1"/>
</dbReference>
<dbReference type="EMBL" id="BFAD01000002">
    <property type="protein sequence ID" value="GBE80124.1"/>
    <property type="molecule type" value="Genomic_DNA"/>
</dbReference>
<keyword evidence="1" id="KW-1133">Transmembrane helix</keyword>
<comment type="caution">
    <text evidence="2">The sequence shown here is derived from an EMBL/GenBank/DDBJ whole genome shotgun (WGS) entry which is preliminary data.</text>
</comment>
<name>A0A401GD63_9APHY</name>
<keyword evidence="3" id="KW-1185">Reference proteome</keyword>
<dbReference type="AlphaFoldDB" id="A0A401GD63"/>
<keyword evidence="1" id="KW-0812">Transmembrane</keyword>
<reference evidence="2 3" key="1">
    <citation type="journal article" date="2018" name="Sci. Rep.">
        <title>Genome sequence of the cauliflower mushroom Sparassis crispa (Hanabiratake) and its association with beneficial usage.</title>
        <authorList>
            <person name="Kiyama R."/>
            <person name="Furutani Y."/>
            <person name="Kawaguchi K."/>
            <person name="Nakanishi T."/>
        </authorList>
    </citation>
    <scope>NUCLEOTIDE SEQUENCE [LARGE SCALE GENOMIC DNA]</scope>
</reference>
<gene>
    <name evidence="2" type="ORF">SCP_0213270</name>
</gene>
<evidence type="ECO:0000256" key="1">
    <source>
        <dbReference type="SAM" id="Phobius"/>
    </source>
</evidence>
<evidence type="ECO:0000313" key="3">
    <source>
        <dbReference type="Proteomes" id="UP000287166"/>
    </source>
</evidence>
<dbReference type="Proteomes" id="UP000287166">
    <property type="component" value="Unassembled WGS sequence"/>
</dbReference>
<keyword evidence="1" id="KW-0472">Membrane</keyword>
<organism evidence="2 3">
    <name type="scientific">Sparassis crispa</name>
    <dbReference type="NCBI Taxonomy" id="139825"/>
    <lineage>
        <taxon>Eukaryota</taxon>
        <taxon>Fungi</taxon>
        <taxon>Dikarya</taxon>
        <taxon>Basidiomycota</taxon>
        <taxon>Agaricomycotina</taxon>
        <taxon>Agaricomycetes</taxon>
        <taxon>Polyporales</taxon>
        <taxon>Sparassidaceae</taxon>
        <taxon>Sparassis</taxon>
    </lineage>
</organism>
<sequence length="86" mass="9937">MRASYFRNEEHPPFVLRNVFVTQRAPSIHSCYLYLAYLETTLSIYLIVFYPVFFQDMIPPSIEMSLANPPYLMSDPLASCLSSSAY</sequence>
<protein>
    <submittedName>
        <fullName evidence="2">Uncharacterized protein</fullName>
    </submittedName>
</protein>
<proteinExistence type="predicted"/>
<dbReference type="GeneID" id="38777041"/>
<dbReference type="InParanoid" id="A0A401GD63"/>
<feature type="transmembrane region" description="Helical" evidence="1">
    <location>
        <begin position="32"/>
        <end position="54"/>
    </location>
</feature>